<dbReference type="InterPro" id="IPR003688">
    <property type="entry name" value="TraG/VirD4"/>
</dbReference>
<evidence type="ECO:0000256" key="7">
    <source>
        <dbReference type="SAM" id="MobiDB-lite"/>
    </source>
</evidence>
<feature type="transmembrane region" description="Helical" evidence="8">
    <location>
        <begin position="125"/>
        <end position="143"/>
    </location>
</feature>
<dbReference type="InterPro" id="IPR051539">
    <property type="entry name" value="T4SS-coupling_protein"/>
</dbReference>
<feature type="compositionally biased region" description="Basic and acidic residues" evidence="7">
    <location>
        <begin position="14"/>
        <end position="23"/>
    </location>
</feature>
<gene>
    <name evidence="9" type="ORF">R9Z33_24715</name>
</gene>
<evidence type="ECO:0000256" key="4">
    <source>
        <dbReference type="ARBA" id="ARBA00022692"/>
    </source>
</evidence>
<accession>A0ABZ0PPU1</accession>
<comment type="subcellular location">
    <subcellularLocation>
        <location evidence="1">Cell membrane</location>
        <topology evidence="1">Multi-pass membrane protein</topology>
    </subcellularLocation>
</comment>
<name>A0ABZ0PPU1_9PROT</name>
<evidence type="ECO:0000256" key="2">
    <source>
        <dbReference type="ARBA" id="ARBA00008806"/>
    </source>
</evidence>
<feature type="transmembrane region" description="Helical" evidence="8">
    <location>
        <begin position="99"/>
        <end position="119"/>
    </location>
</feature>
<evidence type="ECO:0000256" key="1">
    <source>
        <dbReference type="ARBA" id="ARBA00004651"/>
    </source>
</evidence>
<keyword evidence="9" id="KW-0614">Plasmid</keyword>
<evidence type="ECO:0000256" key="6">
    <source>
        <dbReference type="ARBA" id="ARBA00023136"/>
    </source>
</evidence>
<keyword evidence="5 8" id="KW-1133">Transmembrane helix</keyword>
<organism evidence="9 10">
    <name type="scientific">Sediminicoccus rosea</name>
    <dbReference type="NCBI Taxonomy" id="1225128"/>
    <lineage>
        <taxon>Bacteria</taxon>
        <taxon>Pseudomonadati</taxon>
        <taxon>Pseudomonadota</taxon>
        <taxon>Alphaproteobacteria</taxon>
        <taxon>Acetobacterales</taxon>
        <taxon>Roseomonadaceae</taxon>
        <taxon>Sediminicoccus</taxon>
    </lineage>
</organism>
<evidence type="ECO:0000313" key="10">
    <source>
        <dbReference type="Proteomes" id="UP001305521"/>
    </source>
</evidence>
<evidence type="ECO:0000313" key="9">
    <source>
        <dbReference type="EMBL" id="WPB87764.1"/>
    </source>
</evidence>
<dbReference type="SUPFAM" id="SSF52540">
    <property type="entry name" value="P-loop containing nucleoside triphosphate hydrolases"/>
    <property type="match status" value="1"/>
</dbReference>
<feature type="compositionally biased region" description="Polar residues" evidence="7">
    <location>
        <begin position="1"/>
        <end position="11"/>
    </location>
</feature>
<evidence type="ECO:0000256" key="5">
    <source>
        <dbReference type="ARBA" id="ARBA00022989"/>
    </source>
</evidence>
<keyword evidence="10" id="KW-1185">Reference proteome</keyword>
<geneLocation type="plasmid" evidence="9 10">
    <name>p17</name>
</geneLocation>
<keyword evidence="6 8" id="KW-0472">Membrane</keyword>
<dbReference type="InterPro" id="IPR027417">
    <property type="entry name" value="P-loop_NTPase"/>
</dbReference>
<dbReference type="PANTHER" id="PTHR37937">
    <property type="entry name" value="CONJUGATIVE TRANSFER: DNA TRANSPORT"/>
    <property type="match status" value="1"/>
</dbReference>
<feature type="transmembrane region" description="Helical" evidence="8">
    <location>
        <begin position="32"/>
        <end position="49"/>
    </location>
</feature>
<feature type="region of interest" description="Disordered" evidence="7">
    <location>
        <begin position="1"/>
        <end position="23"/>
    </location>
</feature>
<dbReference type="RefSeq" id="WP_318651716.1">
    <property type="nucleotide sequence ID" value="NZ_CP137853.1"/>
</dbReference>
<dbReference type="Proteomes" id="UP001305521">
    <property type="component" value="Plasmid p17"/>
</dbReference>
<keyword evidence="4 8" id="KW-0812">Transmembrane</keyword>
<feature type="transmembrane region" description="Helical" evidence="8">
    <location>
        <begin position="69"/>
        <end position="92"/>
    </location>
</feature>
<dbReference type="Pfam" id="PF02534">
    <property type="entry name" value="T4SS-DNA_transf"/>
    <property type="match status" value="1"/>
</dbReference>
<proteinExistence type="inferred from homology"/>
<comment type="similarity">
    <text evidence="2">Belongs to the VirD4/TraG family.</text>
</comment>
<sequence>MATGGPSQKGAQPQRKEEPGSEERLPWWERPVAAFVVFAAGVLPIYLLATPERPPFISRSDYIDAQFLQVLYGVFYPALWLAAGFLLVFLLHLLRVYRYIAYGILALAVLYVLLIPGISETLTSVTSGVAFIVGLLWAASRFFPARFRRPTTYGSATWADAAHLEKAGLFGEGGLILGRYQREAPKRGKPLPTPQLLRYAGDRHLLTVAPTRAGKGVGSIIPNLLTYPGSCIVVDPKGENARLTAIRRSAMGQDVHILDPWFLLDEMKFASAFNPLDWLDAKDPNLSENALLMADSIVMRSQDEKDPFWNNEAASLLHGIFLYLATDPEEQAGDKHLGRVREIISLERSDLDSMFKRMTASDNAAVRNAGSRGLSMDDKLFSNIVSTLRSHTNFLESPAIQWNVKTTARGLDFAKLKERPTTVYLVLPADRLQTFGRWLRIIIQCAITVNARNIEKKPKHPILFFLDEMPALGHLASVETAYGLMAGFGMQMWGIVQDLSQLEKIYGKGWQTFVANAGVLQYLGSRDQMTAEYFSKLCGVTTLYSLSMAIASTIGGRDTVTRTQSEAQRSLIYPDELMTLPRHRQLLLVENWNPAVADKITYYNDRDFAPFARSLL</sequence>
<dbReference type="PANTHER" id="PTHR37937:SF1">
    <property type="entry name" value="CONJUGATIVE TRANSFER: DNA TRANSPORT"/>
    <property type="match status" value="1"/>
</dbReference>
<evidence type="ECO:0000256" key="3">
    <source>
        <dbReference type="ARBA" id="ARBA00022475"/>
    </source>
</evidence>
<reference evidence="9 10" key="1">
    <citation type="submission" date="2023-11" db="EMBL/GenBank/DDBJ databases">
        <title>Arctic aerobic anoxygenic photoheterotroph Sediminicoccus rosea KRV36 adapts its photosynthesis to long days of polar summer.</title>
        <authorList>
            <person name="Tomasch J."/>
            <person name="Kopejtka K."/>
            <person name="Bily T."/>
            <person name="Gardiner A.T."/>
            <person name="Gardian Z."/>
            <person name="Shivaramu S."/>
            <person name="Koblizek M."/>
            <person name="Engelhardt F."/>
            <person name="Kaftan D."/>
        </authorList>
    </citation>
    <scope>NUCLEOTIDE SEQUENCE [LARGE SCALE GENOMIC DNA]</scope>
    <source>
        <strain evidence="9 10">R-30</strain>
        <plasmid evidence="9 10">p17</plasmid>
    </source>
</reference>
<protein>
    <submittedName>
        <fullName evidence="9">Type IV secretory system conjugative DNA transfer family protein</fullName>
    </submittedName>
</protein>
<evidence type="ECO:0000256" key="8">
    <source>
        <dbReference type="SAM" id="Phobius"/>
    </source>
</evidence>
<dbReference type="EMBL" id="CP137853">
    <property type="protein sequence ID" value="WPB87764.1"/>
    <property type="molecule type" value="Genomic_DNA"/>
</dbReference>
<keyword evidence="3" id="KW-1003">Cell membrane</keyword>
<dbReference type="Gene3D" id="3.40.50.300">
    <property type="entry name" value="P-loop containing nucleotide triphosphate hydrolases"/>
    <property type="match status" value="1"/>
</dbReference>
<dbReference type="CDD" id="cd01127">
    <property type="entry name" value="TrwB_TraG_TraD_VirD4"/>
    <property type="match status" value="1"/>
</dbReference>